<comment type="caution">
    <text evidence="10">The sequence shown here is derived from an EMBL/GenBank/DDBJ whole genome shotgun (WGS) entry which is preliminary data.</text>
</comment>
<sequence length="556" mass="61142">MSSSTTNTMEIESSDVIRLIQQFLKENNLLNTLAALQEETTVVLNTVDSIEAFTSEILQGNWDNVLRVVSQLKIPEKKLMDLYEQIVIELVEMREIGTARTLLRQTTPTQLLRDQFPDRYLHLEHVLSRTHFDPREAYPNGVSKEKRRQIIAQALSSEVTVVAPSRLVTLLGQALKFQEQQGMLPPDSAYDLFRGTVPVVQAETDDVPIKCYNTIKFPKKQHAECVAFSPNGQYLVTGSMDGFIEIWNYLTAKLRKDLKYQAEDNLMAMESAVLCLAFSKDSEMLASGAQDGKIKVWKIQTGQCLRRYSPAHQGGVTSICFSPDGTQVLSTSFDLTIRLHGLKSGKMLREFRGHTSFVNHAAFSLDGTQVMSSSSDGTIKIWDYKTANCLKSFSPHDGTGTMAGVAGLTVNSCIPFPKPNQILVCMKSPTAYLLTMEGEPIRKFTSPESQTEGAVKDLGAAAAARAAGTVGDGPDAKKEGLGVPMTDYLALTLSPQSEIVYCLAENSQVHAFYSDTGKWIKSVPVVEGEVIGMASHPSSNILAVNTVDGRVLLWKA</sequence>
<dbReference type="Proteomes" id="UP000193648">
    <property type="component" value="Unassembled WGS sequence"/>
</dbReference>
<reference evidence="10 11" key="1">
    <citation type="submission" date="2016-07" db="EMBL/GenBank/DDBJ databases">
        <title>Pervasive Adenine N6-methylation of Active Genes in Fungi.</title>
        <authorList>
            <consortium name="DOE Joint Genome Institute"/>
            <person name="Mondo S.J."/>
            <person name="Dannebaum R.O."/>
            <person name="Kuo R.C."/>
            <person name="Labutti K."/>
            <person name="Haridas S."/>
            <person name="Kuo A."/>
            <person name="Salamov A."/>
            <person name="Ahrendt S.R."/>
            <person name="Lipzen A."/>
            <person name="Sullivan W."/>
            <person name="Andreopoulos W.B."/>
            <person name="Clum A."/>
            <person name="Lindquist E."/>
            <person name="Daum C."/>
            <person name="Ramamoorthy G.K."/>
            <person name="Gryganskyi A."/>
            <person name="Culley D."/>
            <person name="Magnuson J.K."/>
            <person name="James T.Y."/>
            <person name="O'Malley M.A."/>
            <person name="Stajich J.E."/>
            <person name="Spatafora J.W."/>
            <person name="Visel A."/>
            <person name="Grigoriev I.V."/>
        </authorList>
    </citation>
    <scope>NUCLEOTIDE SEQUENCE [LARGE SCALE GENOMIC DNA]</scope>
    <source>
        <strain evidence="10 11">NRRL 3116</strain>
    </source>
</reference>
<gene>
    <name evidence="10" type="ORF">BCR41DRAFT_343847</name>
</gene>
<keyword evidence="2 8" id="KW-0853">WD repeat</keyword>
<dbReference type="EMBL" id="MCFF01000001">
    <property type="protein sequence ID" value="ORZ28655.1"/>
    <property type="molecule type" value="Genomic_DNA"/>
</dbReference>
<dbReference type="GO" id="GO:0005634">
    <property type="term" value="C:nucleus"/>
    <property type="evidence" value="ECO:0007669"/>
    <property type="project" value="UniProtKB-SubCell"/>
</dbReference>
<evidence type="ECO:0000256" key="5">
    <source>
        <dbReference type="ARBA" id="ARBA00023187"/>
    </source>
</evidence>
<dbReference type="RefSeq" id="XP_021886328.1">
    <property type="nucleotide sequence ID" value="XM_022022368.1"/>
</dbReference>
<evidence type="ECO:0000313" key="10">
    <source>
        <dbReference type="EMBL" id="ORZ28655.1"/>
    </source>
</evidence>
<proteinExistence type="inferred from homology"/>
<dbReference type="SMART" id="SM00668">
    <property type="entry name" value="CTLH"/>
    <property type="match status" value="1"/>
</dbReference>
<evidence type="ECO:0000256" key="7">
    <source>
        <dbReference type="ARBA" id="ARBA00025801"/>
    </source>
</evidence>
<comment type="similarity">
    <text evidence="7">Belongs to the WD repeat SMU1 family.</text>
</comment>
<evidence type="ECO:0000259" key="9">
    <source>
        <dbReference type="PROSITE" id="PS50897"/>
    </source>
</evidence>
<dbReference type="InterPro" id="IPR020472">
    <property type="entry name" value="WD40_PAC1"/>
</dbReference>
<dbReference type="PROSITE" id="PS50896">
    <property type="entry name" value="LISH"/>
    <property type="match status" value="1"/>
</dbReference>
<evidence type="ECO:0000313" key="11">
    <source>
        <dbReference type="Proteomes" id="UP000193648"/>
    </source>
</evidence>
<keyword evidence="6" id="KW-0539">Nucleus</keyword>
<organism evidence="10 11">
    <name type="scientific">Lobosporangium transversale</name>
    <dbReference type="NCBI Taxonomy" id="64571"/>
    <lineage>
        <taxon>Eukaryota</taxon>
        <taxon>Fungi</taxon>
        <taxon>Fungi incertae sedis</taxon>
        <taxon>Mucoromycota</taxon>
        <taxon>Mortierellomycotina</taxon>
        <taxon>Mortierellomycetes</taxon>
        <taxon>Mortierellales</taxon>
        <taxon>Mortierellaceae</taxon>
        <taxon>Lobosporangium</taxon>
    </lineage>
</organism>
<dbReference type="SMART" id="SM00320">
    <property type="entry name" value="WD40"/>
    <property type="match status" value="5"/>
</dbReference>
<keyword evidence="4" id="KW-0677">Repeat</keyword>
<keyword evidence="5" id="KW-0508">mRNA splicing</keyword>
<dbReference type="InterPro" id="IPR001680">
    <property type="entry name" value="WD40_rpt"/>
</dbReference>
<dbReference type="PANTHER" id="PTHR22848">
    <property type="entry name" value="WD40 REPEAT PROTEIN"/>
    <property type="match status" value="1"/>
</dbReference>
<dbReference type="InterPro" id="IPR054532">
    <property type="entry name" value="TPL_SMU1_LisH-like"/>
</dbReference>
<dbReference type="GO" id="GO:0000398">
    <property type="term" value="P:mRNA splicing, via spliceosome"/>
    <property type="evidence" value="ECO:0007669"/>
    <property type="project" value="InterPro"/>
</dbReference>
<feature type="repeat" description="WD" evidence="8">
    <location>
        <begin position="351"/>
        <end position="392"/>
    </location>
</feature>
<feature type="domain" description="CTLH" evidence="9">
    <location>
        <begin position="46"/>
        <end position="98"/>
    </location>
</feature>
<comment type="subcellular location">
    <subcellularLocation>
        <location evidence="1">Nucleus</location>
    </subcellularLocation>
</comment>
<feature type="repeat" description="WD" evidence="8">
    <location>
        <begin position="309"/>
        <end position="350"/>
    </location>
</feature>
<dbReference type="GeneID" id="33564212"/>
<evidence type="ECO:0000256" key="6">
    <source>
        <dbReference type="ARBA" id="ARBA00023242"/>
    </source>
</evidence>
<dbReference type="InterPro" id="IPR006595">
    <property type="entry name" value="CTLH_C"/>
</dbReference>
<dbReference type="Gene3D" id="2.130.10.10">
    <property type="entry name" value="YVTN repeat-like/Quinoprotein amine dehydrogenase"/>
    <property type="match status" value="2"/>
</dbReference>
<dbReference type="Pfam" id="PF00400">
    <property type="entry name" value="WD40"/>
    <property type="match status" value="4"/>
</dbReference>
<evidence type="ECO:0000256" key="1">
    <source>
        <dbReference type="ARBA" id="ARBA00004123"/>
    </source>
</evidence>
<evidence type="ECO:0000256" key="2">
    <source>
        <dbReference type="ARBA" id="ARBA00022574"/>
    </source>
</evidence>
<protein>
    <submittedName>
        <fullName evidence="10">WD40 repeat-containing protein SMU1-like protein</fullName>
    </submittedName>
</protein>
<feature type="repeat" description="WD" evidence="8">
    <location>
        <begin position="226"/>
        <end position="257"/>
    </location>
</feature>
<dbReference type="Pfam" id="PF17814">
    <property type="entry name" value="LisH_TPL"/>
    <property type="match status" value="1"/>
</dbReference>
<dbReference type="InParanoid" id="A0A1Y2H291"/>
<dbReference type="InterPro" id="IPR006594">
    <property type="entry name" value="LisH"/>
</dbReference>
<dbReference type="PROSITE" id="PS50294">
    <property type="entry name" value="WD_REPEATS_REGION"/>
    <property type="match status" value="3"/>
</dbReference>
<dbReference type="SMART" id="SM00667">
    <property type="entry name" value="LisH"/>
    <property type="match status" value="1"/>
</dbReference>
<evidence type="ECO:0000256" key="8">
    <source>
        <dbReference type="PROSITE-ProRule" id="PRU00221"/>
    </source>
</evidence>
<evidence type="ECO:0000256" key="3">
    <source>
        <dbReference type="ARBA" id="ARBA00022664"/>
    </source>
</evidence>
<dbReference type="InterPro" id="IPR015943">
    <property type="entry name" value="WD40/YVTN_repeat-like_dom_sf"/>
</dbReference>
<dbReference type="AlphaFoldDB" id="A0A1Y2H291"/>
<accession>A0A1Y2H291</accession>
<dbReference type="PRINTS" id="PR00320">
    <property type="entry name" value="GPROTEINBRPT"/>
</dbReference>
<evidence type="ECO:0000256" key="4">
    <source>
        <dbReference type="ARBA" id="ARBA00022737"/>
    </source>
</evidence>
<dbReference type="PROSITE" id="PS50082">
    <property type="entry name" value="WD_REPEATS_2"/>
    <property type="match status" value="4"/>
</dbReference>
<name>A0A1Y2H291_9FUNG</name>
<dbReference type="InterPro" id="IPR036322">
    <property type="entry name" value="WD40_repeat_dom_sf"/>
</dbReference>
<dbReference type="PROSITE" id="PS50897">
    <property type="entry name" value="CTLH"/>
    <property type="match status" value="1"/>
</dbReference>
<dbReference type="OrthoDB" id="538223at2759"/>
<dbReference type="STRING" id="64571.A0A1Y2H291"/>
<keyword evidence="11" id="KW-1185">Reference proteome</keyword>
<dbReference type="SUPFAM" id="SSF50978">
    <property type="entry name" value="WD40 repeat-like"/>
    <property type="match status" value="1"/>
</dbReference>
<feature type="repeat" description="WD" evidence="8">
    <location>
        <begin position="266"/>
        <end position="307"/>
    </location>
</feature>
<keyword evidence="3" id="KW-0507">mRNA processing</keyword>
<dbReference type="CDD" id="cd00200">
    <property type="entry name" value="WD40"/>
    <property type="match status" value="1"/>
</dbReference>
<dbReference type="InterPro" id="IPR045184">
    <property type="entry name" value="SMU1"/>
</dbReference>